<protein>
    <submittedName>
        <fullName evidence="2">Uncharacterized protein</fullName>
    </submittedName>
</protein>
<accession>A0A917S5W5</accession>
<name>A0A917S5W5_9ACTN</name>
<dbReference type="EMBL" id="BMMZ01000004">
    <property type="protein sequence ID" value="GGL60556.1"/>
    <property type="molecule type" value="Genomic_DNA"/>
</dbReference>
<dbReference type="RefSeq" id="WP_188894950.1">
    <property type="nucleotide sequence ID" value="NZ_BMMZ01000004.1"/>
</dbReference>
<keyword evidence="3" id="KW-1185">Reference proteome</keyword>
<evidence type="ECO:0000313" key="2">
    <source>
        <dbReference type="EMBL" id="GGL60556.1"/>
    </source>
</evidence>
<keyword evidence="1" id="KW-1133">Transmembrane helix</keyword>
<feature type="transmembrane region" description="Helical" evidence="1">
    <location>
        <begin position="21"/>
        <end position="46"/>
    </location>
</feature>
<keyword evidence="1" id="KW-0812">Transmembrane</keyword>
<comment type="caution">
    <text evidence="2">The sequence shown here is derived from an EMBL/GenBank/DDBJ whole genome shotgun (WGS) entry which is preliminary data.</text>
</comment>
<gene>
    <name evidence="2" type="ORF">GCM10011575_18830</name>
</gene>
<feature type="transmembrane region" description="Helical" evidence="1">
    <location>
        <begin position="114"/>
        <end position="134"/>
    </location>
</feature>
<reference evidence="2" key="1">
    <citation type="journal article" date="2014" name="Int. J. Syst. Evol. Microbiol.">
        <title>Complete genome sequence of Corynebacterium casei LMG S-19264T (=DSM 44701T), isolated from a smear-ripened cheese.</title>
        <authorList>
            <consortium name="US DOE Joint Genome Institute (JGI-PGF)"/>
            <person name="Walter F."/>
            <person name="Albersmeier A."/>
            <person name="Kalinowski J."/>
            <person name="Ruckert C."/>
        </authorList>
    </citation>
    <scope>NUCLEOTIDE SEQUENCE</scope>
    <source>
        <strain evidence="2">CGMCC 4.7306</strain>
    </source>
</reference>
<keyword evidence="1" id="KW-0472">Membrane</keyword>
<sequence>MSNTAINTMTNTSGQRSELRGVFRVAAGLLVGYIAISAAALVFAVVERHNSGLVNGVVWIRGGAVLASSILLYVLCRFAEKGRTTAYRRLRLLSFIIPCGVLIIIIAPGEYPTWMKIEQVVCGALVLTIAILMSQPQVRAAFPKPVKKPSRSRAFR</sequence>
<reference evidence="2" key="2">
    <citation type="submission" date="2020-09" db="EMBL/GenBank/DDBJ databases">
        <authorList>
            <person name="Sun Q."/>
            <person name="Zhou Y."/>
        </authorList>
    </citation>
    <scope>NUCLEOTIDE SEQUENCE</scope>
    <source>
        <strain evidence="2">CGMCC 4.7306</strain>
    </source>
</reference>
<proteinExistence type="predicted"/>
<feature type="transmembrane region" description="Helical" evidence="1">
    <location>
        <begin position="90"/>
        <end position="108"/>
    </location>
</feature>
<dbReference type="Proteomes" id="UP000613840">
    <property type="component" value="Unassembled WGS sequence"/>
</dbReference>
<evidence type="ECO:0000313" key="3">
    <source>
        <dbReference type="Proteomes" id="UP000613840"/>
    </source>
</evidence>
<dbReference type="AlphaFoldDB" id="A0A917S5W5"/>
<organism evidence="2 3">
    <name type="scientific">Microlunatus endophyticus</name>
    <dbReference type="NCBI Taxonomy" id="1716077"/>
    <lineage>
        <taxon>Bacteria</taxon>
        <taxon>Bacillati</taxon>
        <taxon>Actinomycetota</taxon>
        <taxon>Actinomycetes</taxon>
        <taxon>Propionibacteriales</taxon>
        <taxon>Propionibacteriaceae</taxon>
        <taxon>Microlunatus</taxon>
    </lineage>
</organism>
<evidence type="ECO:0000256" key="1">
    <source>
        <dbReference type="SAM" id="Phobius"/>
    </source>
</evidence>
<feature type="transmembrane region" description="Helical" evidence="1">
    <location>
        <begin position="58"/>
        <end position="78"/>
    </location>
</feature>